<dbReference type="Gene3D" id="3.30.565.10">
    <property type="entry name" value="Histidine kinase-like ATPase, C-terminal domain"/>
    <property type="match status" value="1"/>
</dbReference>
<dbReference type="RefSeq" id="WP_393175131.1">
    <property type="nucleotide sequence ID" value="NZ_JBICRM010000041.1"/>
</dbReference>
<name>A0ABW7AV06_9ACTN</name>
<accession>A0ABW7AV06</accession>
<dbReference type="Proteomes" id="UP001603978">
    <property type="component" value="Unassembled WGS sequence"/>
</dbReference>
<dbReference type="InterPro" id="IPR036890">
    <property type="entry name" value="HATPase_C_sf"/>
</dbReference>
<evidence type="ECO:0000313" key="1">
    <source>
        <dbReference type="EMBL" id="MFG1709884.1"/>
    </source>
</evidence>
<dbReference type="InterPro" id="IPR050267">
    <property type="entry name" value="Anti-sigma-factor_SerPK"/>
</dbReference>
<evidence type="ECO:0000313" key="2">
    <source>
        <dbReference type="Proteomes" id="UP001603978"/>
    </source>
</evidence>
<keyword evidence="2" id="KW-1185">Reference proteome</keyword>
<proteinExistence type="predicted"/>
<dbReference type="SUPFAM" id="SSF55874">
    <property type="entry name" value="ATPase domain of HSP90 chaperone/DNA topoisomerase II/histidine kinase"/>
    <property type="match status" value="1"/>
</dbReference>
<dbReference type="CDD" id="cd16936">
    <property type="entry name" value="HATPase_RsbW-like"/>
    <property type="match status" value="1"/>
</dbReference>
<reference evidence="1 2" key="1">
    <citation type="submission" date="2024-10" db="EMBL/GenBank/DDBJ databases">
        <authorList>
            <person name="Topkara A.R."/>
            <person name="Saygin H."/>
        </authorList>
    </citation>
    <scope>NUCLEOTIDE SEQUENCE [LARGE SCALE GENOMIC DNA]</scope>
    <source>
        <strain evidence="1 2">M3C6</strain>
    </source>
</reference>
<sequence length="151" mass="15735">MKSEEFLAELVLPGNRRSVSVARHCVGNVLKAAGHLSADSALLVVSELVANAVLHTVSGLAGGLVTVVVREIGDAIARIDVIDQGARTVPRMRESSETDCSGRGLRIVGETAIRWGVSDDALGGWAVWAEVLTTEDASAAVTDTSLTEVDA</sequence>
<keyword evidence="1" id="KW-0547">Nucleotide-binding</keyword>
<dbReference type="EMBL" id="JBICRM010000041">
    <property type="protein sequence ID" value="MFG1709884.1"/>
    <property type="molecule type" value="Genomic_DNA"/>
</dbReference>
<dbReference type="GO" id="GO:0005524">
    <property type="term" value="F:ATP binding"/>
    <property type="evidence" value="ECO:0007669"/>
    <property type="project" value="UniProtKB-KW"/>
</dbReference>
<comment type="caution">
    <text evidence="1">The sequence shown here is derived from an EMBL/GenBank/DDBJ whole genome shotgun (WGS) entry which is preliminary data.</text>
</comment>
<dbReference type="PANTHER" id="PTHR35526">
    <property type="entry name" value="ANTI-SIGMA-F FACTOR RSBW-RELATED"/>
    <property type="match status" value="1"/>
</dbReference>
<gene>
    <name evidence="1" type="ORF">ACFLIM_42645</name>
</gene>
<keyword evidence="1" id="KW-0067">ATP-binding</keyword>
<organism evidence="1 2">
    <name type="scientific">Nonomuraea marmarensis</name>
    <dbReference type="NCBI Taxonomy" id="3351344"/>
    <lineage>
        <taxon>Bacteria</taxon>
        <taxon>Bacillati</taxon>
        <taxon>Actinomycetota</taxon>
        <taxon>Actinomycetes</taxon>
        <taxon>Streptosporangiales</taxon>
        <taxon>Streptosporangiaceae</taxon>
        <taxon>Nonomuraea</taxon>
    </lineage>
</organism>
<dbReference type="PANTHER" id="PTHR35526:SF3">
    <property type="entry name" value="ANTI-SIGMA-F FACTOR RSBW"/>
    <property type="match status" value="1"/>
</dbReference>
<protein>
    <submittedName>
        <fullName evidence="1">ATP-binding protein</fullName>
    </submittedName>
</protein>